<dbReference type="PANTHER" id="PTHR45929:SF3">
    <property type="entry name" value="JAK PATHWAY SIGNAL TRANSDUCTION ADAPTOR MOLECULE"/>
    <property type="match status" value="1"/>
</dbReference>
<dbReference type="PRINTS" id="PR00452">
    <property type="entry name" value="SH3DOMAIN"/>
</dbReference>
<dbReference type="SUPFAM" id="SSF50044">
    <property type="entry name" value="SH3-domain"/>
    <property type="match status" value="2"/>
</dbReference>
<keyword evidence="3" id="KW-0175">Coiled coil</keyword>
<dbReference type="InterPro" id="IPR001452">
    <property type="entry name" value="SH3_domain"/>
</dbReference>
<dbReference type="PROSITE" id="PS50002">
    <property type="entry name" value="SH3"/>
    <property type="match status" value="2"/>
</dbReference>
<organism evidence="6">
    <name type="scientific">Arcella intermedia</name>
    <dbReference type="NCBI Taxonomy" id="1963864"/>
    <lineage>
        <taxon>Eukaryota</taxon>
        <taxon>Amoebozoa</taxon>
        <taxon>Tubulinea</taxon>
        <taxon>Elardia</taxon>
        <taxon>Arcellinida</taxon>
        <taxon>Sphaerothecina</taxon>
        <taxon>Arcellidae</taxon>
        <taxon>Arcella</taxon>
    </lineage>
</organism>
<feature type="domain" description="SH3" evidence="5">
    <location>
        <begin position="44"/>
        <end position="105"/>
    </location>
</feature>
<dbReference type="CDD" id="cd00174">
    <property type="entry name" value="SH3"/>
    <property type="match status" value="1"/>
</dbReference>
<feature type="region of interest" description="Disordered" evidence="4">
    <location>
        <begin position="103"/>
        <end position="139"/>
    </location>
</feature>
<evidence type="ECO:0000313" key="6">
    <source>
        <dbReference type="EMBL" id="NDV33073.1"/>
    </source>
</evidence>
<dbReference type="InterPro" id="IPR036028">
    <property type="entry name" value="SH3-like_dom_sf"/>
</dbReference>
<sequence>MNLKEGDIVTIHVVYDDEWIKGELNGVLGVFPENYVQILESSTPTVMEAVAQYPFKATVQGQISFEVGDVIEVLDKLQKGWWSGKLLSTGKVGLFPGSYVKEKNPSAATTSTPSSATTSATVSGTNTGTPSAKLSSPTKKTKLMKALKEEFESFKTENQREMQKLKDQNECLKNEMEVLKNNNQKEIQSVRFQNQKEIQNFQNEIKILKKENHQILQKLLNQKSQTEQTHEHDGLMKRQSLSISETINFMSDLNVKPTPLSFGEILQSIGNEYPSLCIQKMLSDVEKWYKGWKYEPNPYQLNEDEAKSICLYTHDLLDEQSDNFNFLLNEILRKRSSKDLIHST</sequence>
<accession>A0A6B2L7S2</accession>
<protein>
    <recommendedName>
        <fullName evidence="5">SH3 domain-containing protein</fullName>
    </recommendedName>
</protein>
<reference evidence="6" key="1">
    <citation type="journal article" date="2020" name="J. Eukaryot. Microbiol.">
        <title>De novo Sequencing, Assembly and Annotation of the Transcriptome for the Free-Living Testate Amoeba Arcella intermedia.</title>
        <authorList>
            <person name="Ribeiro G.M."/>
            <person name="Porfirio-Sousa A.L."/>
            <person name="Maurer-Alcala X.X."/>
            <person name="Katz L.A."/>
            <person name="Lahr D.J.G."/>
        </authorList>
    </citation>
    <scope>NUCLEOTIDE SEQUENCE</scope>
</reference>
<dbReference type="GO" id="GO:0043328">
    <property type="term" value="P:protein transport to vacuole involved in ubiquitin-dependent protein catabolic process via the multivesicular body sorting pathway"/>
    <property type="evidence" value="ECO:0007669"/>
    <property type="project" value="TreeGrafter"/>
</dbReference>
<dbReference type="EMBL" id="GIBP01004104">
    <property type="protein sequence ID" value="NDV33073.1"/>
    <property type="molecule type" value="Transcribed_RNA"/>
</dbReference>
<evidence type="ECO:0000259" key="5">
    <source>
        <dbReference type="PROSITE" id="PS50002"/>
    </source>
</evidence>
<evidence type="ECO:0000256" key="3">
    <source>
        <dbReference type="SAM" id="Coils"/>
    </source>
</evidence>
<dbReference type="Pfam" id="PF14604">
    <property type="entry name" value="SH3_9"/>
    <property type="match status" value="1"/>
</dbReference>
<evidence type="ECO:0000256" key="4">
    <source>
        <dbReference type="SAM" id="MobiDB-lite"/>
    </source>
</evidence>
<dbReference type="InterPro" id="IPR050670">
    <property type="entry name" value="STAM"/>
</dbReference>
<name>A0A6B2L7S2_9EUKA</name>
<dbReference type="AlphaFoldDB" id="A0A6B2L7S2"/>
<evidence type="ECO:0000256" key="1">
    <source>
        <dbReference type="ARBA" id="ARBA00022443"/>
    </source>
</evidence>
<feature type="coiled-coil region" evidence="3">
    <location>
        <begin position="144"/>
        <end position="218"/>
    </location>
</feature>
<keyword evidence="1 2" id="KW-0728">SH3 domain</keyword>
<dbReference type="Gene3D" id="2.30.30.40">
    <property type="entry name" value="SH3 Domains"/>
    <property type="match status" value="2"/>
</dbReference>
<dbReference type="SMART" id="SM00326">
    <property type="entry name" value="SH3"/>
    <property type="match status" value="2"/>
</dbReference>
<dbReference type="Pfam" id="PF00018">
    <property type="entry name" value="SH3_1"/>
    <property type="match status" value="1"/>
</dbReference>
<evidence type="ECO:0000256" key="2">
    <source>
        <dbReference type="PROSITE-ProRule" id="PRU00192"/>
    </source>
</evidence>
<proteinExistence type="predicted"/>
<dbReference type="GO" id="GO:0033565">
    <property type="term" value="C:ESCRT-0 complex"/>
    <property type="evidence" value="ECO:0007669"/>
    <property type="project" value="TreeGrafter"/>
</dbReference>
<feature type="compositionally biased region" description="Low complexity" evidence="4">
    <location>
        <begin position="105"/>
        <end position="129"/>
    </location>
</feature>
<dbReference type="PANTHER" id="PTHR45929">
    <property type="entry name" value="JAK PATHWAY SIGNAL TRANSDUCTION ADAPTOR MOLECULE"/>
    <property type="match status" value="1"/>
</dbReference>
<feature type="domain" description="SH3" evidence="5">
    <location>
        <begin position="1"/>
        <end position="41"/>
    </location>
</feature>